<dbReference type="InterPro" id="IPR013437">
    <property type="entry name" value="FtsW"/>
</dbReference>
<evidence type="ECO:0000256" key="18">
    <source>
        <dbReference type="ARBA" id="ARBA00041418"/>
    </source>
</evidence>
<evidence type="ECO:0000256" key="10">
    <source>
        <dbReference type="ARBA" id="ARBA00022989"/>
    </source>
</evidence>
<dbReference type="GO" id="GO:0008360">
    <property type="term" value="P:regulation of cell shape"/>
    <property type="evidence" value="ECO:0007669"/>
    <property type="project" value="UniProtKB-KW"/>
</dbReference>
<feature type="transmembrane region" description="Helical" evidence="22">
    <location>
        <begin position="73"/>
        <end position="91"/>
    </location>
</feature>
<evidence type="ECO:0000256" key="11">
    <source>
        <dbReference type="ARBA" id="ARBA00023136"/>
    </source>
</evidence>
<keyword evidence="10 22" id="KW-1133">Transmembrane helix</keyword>
<dbReference type="InterPro" id="IPR001182">
    <property type="entry name" value="FtsW/RodA"/>
</dbReference>
<accession>A0AAW9MRT9</accession>
<dbReference type="PANTHER" id="PTHR30474:SF2">
    <property type="entry name" value="PEPTIDOGLYCAN GLYCOSYLTRANSFERASE FTSW-RELATED"/>
    <property type="match status" value="1"/>
</dbReference>
<feature type="transmembrane region" description="Helical" evidence="22">
    <location>
        <begin position="111"/>
        <end position="129"/>
    </location>
</feature>
<evidence type="ECO:0000313" key="23">
    <source>
        <dbReference type="EMBL" id="MEB3429844.1"/>
    </source>
</evidence>
<organism evidence="23 24">
    <name type="scientific">Citroniella saccharovorans</name>
    <dbReference type="NCBI Taxonomy" id="2053367"/>
    <lineage>
        <taxon>Bacteria</taxon>
        <taxon>Bacillati</taxon>
        <taxon>Bacillota</taxon>
        <taxon>Tissierellia</taxon>
        <taxon>Tissierellales</taxon>
        <taxon>Peptoniphilaceae</taxon>
        <taxon>Citroniella</taxon>
    </lineage>
</organism>
<dbReference type="InterPro" id="IPR018365">
    <property type="entry name" value="Cell_cycle_FtsW-rel_CS"/>
</dbReference>
<keyword evidence="7 22" id="KW-0812">Transmembrane</keyword>
<feature type="transmembrane region" description="Helical" evidence="22">
    <location>
        <begin position="186"/>
        <end position="206"/>
    </location>
</feature>
<evidence type="ECO:0000256" key="16">
    <source>
        <dbReference type="ARBA" id="ARBA00038053"/>
    </source>
</evidence>
<evidence type="ECO:0000256" key="12">
    <source>
        <dbReference type="ARBA" id="ARBA00023306"/>
    </source>
</evidence>
<evidence type="ECO:0000256" key="20">
    <source>
        <dbReference type="ARBA" id="ARBA00049902"/>
    </source>
</evidence>
<proteinExistence type="inferred from homology"/>
<evidence type="ECO:0000256" key="13">
    <source>
        <dbReference type="ARBA" id="ARBA00023316"/>
    </source>
</evidence>
<gene>
    <name evidence="23" type="primary">ftsW</name>
    <name evidence="23" type="ORF">VLK81_07465</name>
</gene>
<feature type="transmembrane region" description="Helical" evidence="22">
    <location>
        <begin position="336"/>
        <end position="360"/>
    </location>
</feature>
<comment type="caution">
    <text evidence="23">The sequence shown here is derived from an EMBL/GenBank/DDBJ whole genome shotgun (WGS) entry which is preliminary data.</text>
</comment>
<dbReference type="PROSITE" id="PS00428">
    <property type="entry name" value="FTSW_RODA_SPOVE"/>
    <property type="match status" value="1"/>
</dbReference>
<evidence type="ECO:0000256" key="4">
    <source>
        <dbReference type="ARBA" id="ARBA00022618"/>
    </source>
</evidence>
<dbReference type="PANTHER" id="PTHR30474">
    <property type="entry name" value="CELL CYCLE PROTEIN"/>
    <property type="match status" value="1"/>
</dbReference>
<evidence type="ECO:0000256" key="2">
    <source>
        <dbReference type="ARBA" id="ARBA00004752"/>
    </source>
</evidence>
<evidence type="ECO:0000256" key="15">
    <source>
        <dbReference type="ARBA" id="ARBA00033270"/>
    </source>
</evidence>
<dbReference type="Proteomes" id="UP001357733">
    <property type="component" value="Unassembled WGS sequence"/>
</dbReference>
<reference evidence="23 24" key="1">
    <citation type="submission" date="2024-01" db="EMBL/GenBank/DDBJ databases">
        <title>Complete genome sequence of Citroniella saccharovorans strain M6.X9, isolated from human fecal sample.</title>
        <authorList>
            <person name="Cheng G."/>
            <person name="Westerholm M."/>
            <person name="Schnurer A."/>
        </authorList>
    </citation>
    <scope>NUCLEOTIDE SEQUENCE [LARGE SCALE GENOMIC DNA]</scope>
    <source>
        <strain evidence="23 24">DSM 29873</strain>
    </source>
</reference>
<dbReference type="RefSeq" id="WP_324620000.1">
    <property type="nucleotide sequence ID" value="NZ_JAYKOT010000003.1"/>
</dbReference>
<keyword evidence="4" id="KW-0132">Cell division</keyword>
<keyword evidence="5" id="KW-0328">Glycosyltransferase</keyword>
<evidence type="ECO:0000256" key="22">
    <source>
        <dbReference type="SAM" id="Phobius"/>
    </source>
</evidence>
<dbReference type="NCBIfam" id="TIGR02614">
    <property type="entry name" value="ftsW"/>
    <property type="match status" value="1"/>
</dbReference>
<comment type="similarity">
    <text evidence="16">Belongs to the SEDS family. FtsW subfamily.</text>
</comment>
<evidence type="ECO:0000256" key="1">
    <source>
        <dbReference type="ARBA" id="ARBA00004651"/>
    </source>
</evidence>
<evidence type="ECO:0000256" key="7">
    <source>
        <dbReference type="ARBA" id="ARBA00022692"/>
    </source>
</evidence>
<comment type="subcellular location">
    <subcellularLocation>
        <location evidence="1">Cell membrane</location>
        <topology evidence="1">Multi-pass membrane protein</topology>
    </subcellularLocation>
</comment>
<dbReference type="GO" id="GO:0009252">
    <property type="term" value="P:peptidoglycan biosynthetic process"/>
    <property type="evidence" value="ECO:0007669"/>
    <property type="project" value="UniProtKB-KW"/>
</dbReference>
<feature type="transmembrane region" description="Helical" evidence="22">
    <location>
        <begin position="141"/>
        <end position="158"/>
    </location>
</feature>
<feature type="transmembrane region" description="Helical" evidence="22">
    <location>
        <begin position="48"/>
        <end position="66"/>
    </location>
</feature>
<keyword evidence="3" id="KW-1003">Cell membrane</keyword>
<dbReference type="GO" id="GO:0005886">
    <property type="term" value="C:plasma membrane"/>
    <property type="evidence" value="ECO:0007669"/>
    <property type="project" value="UniProtKB-SubCell"/>
</dbReference>
<dbReference type="GO" id="GO:0051301">
    <property type="term" value="P:cell division"/>
    <property type="evidence" value="ECO:0007669"/>
    <property type="project" value="UniProtKB-KW"/>
</dbReference>
<evidence type="ECO:0000256" key="3">
    <source>
        <dbReference type="ARBA" id="ARBA00022475"/>
    </source>
</evidence>
<keyword evidence="8" id="KW-0133">Cell shape</keyword>
<name>A0AAW9MRT9_9FIRM</name>
<dbReference type="GO" id="GO:0071555">
    <property type="term" value="P:cell wall organization"/>
    <property type="evidence" value="ECO:0007669"/>
    <property type="project" value="UniProtKB-KW"/>
</dbReference>
<dbReference type="EMBL" id="JAYKOT010000003">
    <property type="protein sequence ID" value="MEB3429844.1"/>
    <property type="molecule type" value="Genomic_DNA"/>
</dbReference>
<keyword evidence="12" id="KW-0131">Cell cycle</keyword>
<comment type="function">
    <text evidence="21">Peptidoglycan polymerase that is essential for cell division.</text>
</comment>
<comment type="pathway">
    <text evidence="2">Cell wall biogenesis; peptidoglycan biosynthesis.</text>
</comment>
<dbReference type="GO" id="GO:0015648">
    <property type="term" value="F:lipid-linked peptidoglycan transporter activity"/>
    <property type="evidence" value="ECO:0007669"/>
    <property type="project" value="TreeGrafter"/>
</dbReference>
<evidence type="ECO:0000256" key="5">
    <source>
        <dbReference type="ARBA" id="ARBA00022676"/>
    </source>
</evidence>
<keyword evidence="11 22" id="KW-0472">Membrane</keyword>
<evidence type="ECO:0000256" key="14">
    <source>
        <dbReference type="ARBA" id="ARBA00032370"/>
    </source>
</evidence>
<evidence type="ECO:0000256" key="19">
    <source>
        <dbReference type="ARBA" id="ARBA00044770"/>
    </source>
</evidence>
<dbReference type="Pfam" id="PF01098">
    <property type="entry name" value="FTSW_RODA_SPOVE"/>
    <property type="match status" value="1"/>
</dbReference>
<protein>
    <recommendedName>
        <fullName evidence="17">Probable peptidoglycan glycosyltransferase FtsW</fullName>
        <ecNumber evidence="19">2.4.99.28</ecNumber>
    </recommendedName>
    <alternativeName>
        <fullName evidence="18">Cell division protein FtsW</fullName>
    </alternativeName>
    <alternativeName>
        <fullName evidence="15">Cell wall polymerase</fullName>
    </alternativeName>
    <alternativeName>
        <fullName evidence="14">Peptidoglycan polymerase</fullName>
    </alternativeName>
</protein>
<evidence type="ECO:0000256" key="8">
    <source>
        <dbReference type="ARBA" id="ARBA00022960"/>
    </source>
</evidence>
<keyword evidence="6" id="KW-0808">Transferase</keyword>
<keyword evidence="13" id="KW-0961">Cell wall biogenesis/degradation</keyword>
<feature type="transmembrane region" description="Helical" evidence="22">
    <location>
        <begin position="264"/>
        <end position="289"/>
    </location>
</feature>
<evidence type="ECO:0000256" key="6">
    <source>
        <dbReference type="ARBA" id="ARBA00022679"/>
    </source>
</evidence>
<feature type="transmembrane region" description="Helical" evidence="22">
    <location>
        <begin position="10"/>
        <end position="28"/>
    </location>
</feature>
<evidence type="ECO:0000256" key="21">
    <source>
        <dbReference type="ARBA" id="ARBA00049966"/>
    </source>
</evidence>
<sequence length="369" mass="41341">MNRIKFDKKLFALIILLFIIGVIFVYSASWPYAQRLNYASNYFAKKQLIFGIIGIISMILISFIDYRVYKKFSLVIYLLSLILLILIFTPLSSDYGTFARRWLNLGPISFMPSDFMKGASILLMASYLSKNKKMRTDLKKGLLIVLIIIAITIIPIYLQPNLSTTLVIALTLGAMYFLSGMKISHFVVSSTLFVVSVIYFIFFSGADYRKNRVLAFLDPLKDFHDKGWQLSQALFAVTTGGVFGQGLGMSRQKYLYLSEAHNDFIFSIIAEETGIVGAFIIIILFFYFIRLGLAIAKDAKNEFGRFLASGITLSIGIQAAINIGVSFGAIPPTGLVLPFISYGGTSLIITFIMSGVLLNISKDRYRNEE</sequence>
<comment type="catalytic activity">
    <reaction evidence="20">
        <text>[GlcNAc-(1-&gt;4)-Mur2Ac(oyl-L-Ala-gamma-D-Glu-L-Lys-D-Ala-D-Ala)](n)-di-trans,octa-cis-undecaprenyl diphosphate + beta-D-GlcNAc-(1-&gt;4)-Mur2Ac(oyl-L-Ala-gamma-D-Glu-L-Lys-D-Ala-D-Ala)-di-trans,octa-cis-undecaprenyl diphosphate = [GlcNAc-(1-&gt;4)-Mur2Ac(oyl-L-Ala-gamma-D-Glu-L-Lys-D-Ala-D-Ala)](n+1)-di-trans,octa-cis-undecaprenyl diphosphate + di-trans,octa-cis-undecaprenyl diphosphate + H(+)</text>
        <dbReference type="Rhea" id="RHEA:23708"/>
        <dbReference type="Rhea" id="RHEA-COMP:9602"/>
        <dbReference type="Rhea" id="RHEA-COMP:9603"/>
        <dbReference type="ChEBI" id="CHEBI:15378"/>
        <dbReference type="ChEBI" id="CHEBI:58405"/>
        <dbReference type="ChEBI" id="CHEBI:60033"/>
        <dbReference type="ChEBI" id="CHEBI:78435"/>
        <dbReference type="EC" id="2.4.99.28"/>
    </reaction>
</comment>
<evidence type="ECO:0000256" key="9">
    <source>
        <dbReference type="ARBA" id="ARBA00022984"/>
    </source>
</evidence>
<dbReference type="GO" id="GO:0032153">
    <property type="term" value="C:cell division site"/>
    <property type="evidence" value="ECO:0007669"/>
    <property type="project" value="TreeGrafter"/>
</dbReference>
<keyword evidence="24" id="KW-1185">Reference proteome</keyword>
<keyword evidence="9" id="KW-0573">Peptidoglycan synthesis</keyword>
<dbReference type="AlphaFoldDB" id="A0AAW9MRT9"/>
<evidence type="ECO:0000313" key="24">
    <source>
        <dbReference type="Proteomes" id="UP001357733"/>
    </source>
</evidence>
<feature type="transmembrane region" description="Helical" evidence="22">
    <location>
        <begin position="310"/>
        <end position="330"/>
    </location>
</feature>
<dbReference type="GO" id="GO:0008955">
    <property type="term" value="F:peptidoglycan glycosyltransferase activity"/>
    <property type="evidence" value="ECO:0007669"/>
    <property type="project" value="UniProtKB-EC"/>
</dbReference>
<evidence type="ECO:0000256" key="17">
    <source>
        <dbReference type="ARBA" id="ARBA00041185"/>
    </source>
</evidence>
<dbReference type="EC" id="2.4.99.28" evidence="19"/>